<dbReference type="EMBL" id="LDQV01000018">
    <property type="protein sequence ID" value="KTR27111.1"/>
    <property type="molecule type" value="Genomic_DNA"/>
</dbReference>
<dbReference type="GO" id="GO:0004222">
    <property type="term" value="F:metalloendopeptidase activity"/>
    <property type="evidence" value="ECO:0007669"/>
    <property type="project" value="InterPro"/>
</dbReference>
<evidence type="ECO:0000313" key="2">
    <source>
        <dbReference type="Proteomes" id="UP000072605"/>
    </source>
</evidence>
<organism evidence="1 2">
    <name type="scientific">Exiguobacterium indicum</name>
    <dbReference type="NCBI Taxonomy" id="296995"/>
    <lineage>
        <taxon>Bacteria</taxon>
        <taxon>Bacillati</taxon>
        <taxon>Bacillota</taxon>
        <taxon>Bacilli</taxon>
        <taxon>Bacillales</taxon>
        <taxon>Bacillales Family XII. Incertae Sedis</taxon>
        <taxon>Exiguobacterium</taxon>
    </lineage>
</organism>
<comment type="caution">
    <text evidence="1">The sequence shown here is derived from an EMBL/GenBank/DDBJ whole genome shotgun (WGS) entry which is preliminary data.</text>
</comment>
<proteinExistence type="predicted"/>
<dbReference type="RefSeq" id="WP_074668468.1">
    <property type="nucleotide sequence ID" value="NZ_FMYN01000006.1"/>
</dbReference>
<dbReference type="Proteomes" id="UP000072605">
    <property type="component" value="Unassembled WGS sequence"/>
</dbReference>
<reference evidence="1 2" key="1">
    <citation type="journal article" date="2016" name="Front. Microbiol.">
        <title>Genomic Resource of Rice Seed Associated Bacteria.</title>
        <authorList>
            <person name="Midha S."/>
            <person name="Bansal K."/>
            <person name="Sharma S."/>
            <person name="Kumar N."/>
            <person name="Patil P.P."/>
            <person name="Chaudhry V."/>
            <person name="Patil P.B."/>
        </authorList>
    </citation>
    <scope>NUCLEOTIDE SEQUENCE [LARGE SCALE GENOMIC DNA]</scope>
    <source>
        <strain evidence="1 2">RSA11</strain>
    </source>
</reference>
<dbReference type="AlphaFoldDB" id="A0AAW3MDR3"/>
<name>A0AAW3MDR3_9BACL</name>
<sequence length="250" mass="29508">MMKQIHAFETKTDYEKYEAVTHRFQARLDEYQTILQETYKLIDVPKGIVWTSAELATTVFSDIPIPAFTNKDLIYISPDVAEWRTLFLSQLDGKDVPHIRAFYETLAEDHVLTIAGHELTHHLDLFVDEFDDEREDGIWFEEGMCEYLPRKHLLSDEAFKRITTIETELVELFQEEYGARSIDQFGSASYTGSLSSIMFDYWRSFLAIHHLIEERYDGDVLRVFEAYRNWHEQGRIVPLSTYFNLQTVRR</sequence>
<dbReference type="GO" id="GO:0006508">
    <property type="term" value="P:proteolysis"/>
    <property type="evidence" value="ECO:0007669"/>
    <property type="project" value="InterPro"/>
</dbReference>
<accession>A0AAW3MDR3</accession>
<dbReference type="GO" id="GO:0008270">
    <property type="term" value="F:zinc ion binding"/>
    <property type="evidence" value="ECO:0007669"/>
    <property type="project" value="InterPro"/>
</dbReference>
<dbReference type="GO" id="GO:0005576">
    <property type="term" value="C:extracellular region"/>
    <property type="evidence" value="ECO:0007669"/>
    <property type="project" value="InterPro"/>
</dbReference>
<evidence type="ECO:0000313" key="1">
    <source>
        <dbReference type="EMBL" id="KTR27111.1"/>
    </source>
</evidence>
<protein>
    <recommendedName>
        <fullName evidence="3">Elongation factor Tu</fullName>
    </recommendedName>
</protein>
<gene>
    <name evidence="1" type="ORF">RSA11_07480</name>
</gene>
<evidence type="ECO:0008006" key="3">
    <source>
        <dbReference type="Google" id="ProtNLM"/>
    </source>
</evidence>